<dbReference type="Gene3D" id="1.10.1660.10">
    <property type="match status" value="1"/>
</dbReference>
<dbReference type="AlphaFoldDB" id="A0A2W5AA90"/>
<proteinExistence type="predicted"/>
<name>A0A2W5AA90_9SPHN</name>
<evidence type="ECO:0000256" key="2">
    <source>
        <dbReference type="ARBA" id="ARBA00023015"/>
    </source>
</evidence>
<evidence type="ECO:0000313" key="6">
    <source>
        <dbReference type="EMBL" id="PZO90107.1"/>
    </source>
</evidence>
<keyword evidence="3" id="KW-0238">DNA-binding</keyword>
<feature type="domain" description="HTH merR-type" evidence="5">
    <location>
        <begin position="7"/>
        <end position="72"/>
    </location>
</feature>
<keyword evidence="1" id="KW-0678">Repressor</keyword>
<dbReference type="PRINTS" id="PR00040">
    <property type="entry name" value="HTHMERR"/>
</dbReference>
<organism evidence="6 7">
    <name type="scientific">Sphingomonas sanxanigenens</name>
    <dbReference type="NCBI Taxonomy" id="397260"/>
    <lineage>
        <taxon>Bacteria</taxon>
        <taxon>Pseudomonadati</taxon>
        <taxon>Pseudomonadota</taxon>
        <taxon>Alphaproteobacteria</taxon>
        <taxon>Sphingomonadales</taxon>
        <taxon>Sphingomonadaceae</taxon>
        <taxon>Sphingomonas</taxon>
    </lineage>
</organism>
<dbReference type="EMBL" id="QFNN01000036">
    <property type="protein sequence ID" value="PZO90107.1"/>
    <property type="molecule type" value="Genomic_DNA"/>
</dbReference>
<dbReference type="InterPro" id="IPR047057">
    <property type="entry name" value="MerR_fam"/>
</dbReference>
<accession>A0A2W5AA90</accession>
<keyword evidence="2" id="KW-0805">Transcription regulation</keyword>
<dbReference type="CDD" id="cd00592">
    <property type="entry name" value="HTH_MerR-like"/>
    <property type="match status" value="1"/>
</dbReference>
<reference evidence="6 7" key="1">
    <citation type="submission" date="2017-08" db="EMBL/GenBank/DDBJ databases">
        <title>Infants hospitalized years apart are colonized by the same room-sourced microbial strains.</title>
        <authorList>
            <person name="Brooks B."/>
            <person name="Olm M.R."/>
            <person name="Firek B.A."/>
            <person name="Baker R."/>
            <person name="Thomas B.C."/>
            <person name="Morowitz M.J."/>
            <person name="Banfield J.F."/>
        </authorList>
    </citation>
    <scope>NUCLEOTIDE SEQUENCE [LARGE SCALE GENOMIC DNA]</scope>
    <source>
        <strain evidence="6">S2_018_000_R2_101</strain>
    </source>
</reference>
<comment type="caution">
    <text evidence="6">The sequence shown here is derived from an EMBL/GenBank/DDBJ whole genome shotgun (WGS) entry which is preliminary data.</text>
</comment>
<protein>
    <submittedName>
        <fullName evidence="6">MerR family transcriptional regulator</fullName>
    </submittedName>
</protein>
<dbReference type="Pfam" id="PF13411">
    <property type="entry name" value="MerR_1"/>
    <property type="match status" value="1"/>
</dbReference>
<dbReference type="Proteomes" id="UP000249066">
    <property type="component" value="Unassembled WGS sequence"/>
</dbReference>
<evidence type="ECO:0000259" key="5">
    <source>
        <dbReference type="PROSITE" id="PS50937"/>
    </source>
</evidence>
<evidence type="ECO:0000256" key="4">
    <source>
        <dbReference type="ARBA" id="ARBA00023163"/>
    </source>
</evidence>
<dbReference type="SUPFAM" id="SSF46955">
    <property type="entry name" value="Putative DNA-binding domain"/>
    <property type="match status" value="1"/>
</dbReference>
<dbReference type="GO" id="GO:0003677">
    <property type="term" value="F:DNA binding"/>
    <property type="evidence" value="ECO:0007669"/>
    <property type="project" value="UniProtKB-KW"/>
</dbReference>
<dbReference type="PANTHER" id="PTHR30204:SF69">
    <property type="entry name" value="MERR-FAMILY TRANSCRIPTIONAL REGULATOR"/>
    <property type="match status" value="1"/>
</dbReference>
<sequence>MEQPIDIAEVCRTTGLTSRALRFYEARGLVKPLRTASGRRLYGPGEIARLNAVVALKRAGFPLARIAALLGGRAVDLGRLVEAQLQEMEARAIEIAEARALLLSVQSRIDRGEPIDVATLCSLIRTGEKSMETENWQAVTDRYFSPEEKARWAGKMADMPGDFDQTAYSNAWAELSARIEAALPIDPASPEAIAFHDEWQALLAPFTAVATPEMMAGATRLYDRMGEWQGDQKPPFPMAVWAFIKEVGAARAK</sequence>
<dbReference type="PANTHER" id="PTHR30204">
    <property type="entry name" value="REDOX-CYCLING DRUG-SENSING TRANSCRIPTIONAL ACTIVATOR SOXR"/>
    <property type="match status" value="1"/>
</dbReference>
<dbReference type="SMART" id="SM00422">
    <property type="entry name" value="HTH_MERR"/>
    <property type="match status" value="1"/>
</dbReference>
<dbReference type="InterPro" id="IPR000551">
    <property type="entry name" value="MerR-type_HTH_dom"/>
</dbReference>
<dbReference type="InterPro" id="IPR009061">
    <property type="entry name" value="DNA-bd_dom_put_sf"/>
</dbReference>
<dbReference type="PROSITE" id="PS50937">
    <property type="entry name" value="HTH_MERR_2"/>
    <property type="match status" value="1"/>
</dbReference>
<gene>
    <name evidence="6" type="ORF">DI623_07980</name>
</gene>
<dbReference type="GO" id="GO:0003700">
    <property type="term" value="F:DNA-binding transcription factor activity"/>
    <property type="evidence" value="ECO:0007669"/>
    <property type="project" value="InterPro"/>
</dbReference>
<evidence type="ECO:0000256" key="1">
    <source>
        <dbReference type="ARBA" id="ARBA00022491"/>
    </source>
</evidence>
<evidence type="ECO:0000256" key="3">
    <source>
        <dbReference type="ARBA" id="ARBA00023125"/>
    </source>
</evidence>
<keyword evidence="4" id="KW-0804">Transcription</keyword>
<evidence type="ECO:0000313" key="7">
    <source>
        <dbReference type="Proteomes" id="UP000249066"/>
    </source>
</evidence>